<name>A0A2X4UIL4_9GAMM</name>
<accession>A0A2X4UIL4</accession>
<keyword evidence="1" id="KW-1133">Transmembrane helix</keyword>
<dbReference type="RefSeq" id="WP_111739740.1">
    <property type="nucleotide sequence ID" value="NZ_LR698987.1"/>
</dbReference>
<proteinExistence type="predicted"/>
<evidence type="ECO:0000313" key="2">
    <source>
        <dbReference type="EMBL" id="SQI38549.1"/>
    </source>
</evidence>
<organism evidence="2 3">
    <name type="scientific">Leminorella richardii</name>
    <dbReference type="NCBI Taxonomy" id="158841"/>
    <lineage>
        <taxon>Bacteria</taxon>
        <taxon>Pseudomonadati</taxon>
        <taxon>Pseudomonadota</taxon>
        <taxon>Gammaproteobacteria</taxon>
        <taxon>Enterobacterales</taxon>
        <taxon>Budviciaceae</taxon>
        <taxon>Leminorella</taxon>
    </lineage>
</organism>
<feature type="transmembrane region" description="Helical" evidence="1">
    <location>
        <begin position="60"/>
        <end position="79"/>
    </location>
</feature>
<feature type="transmembrane region" description="Helical" evidence="1">
    <location>
        <begin position="12"/>
        <end position="40"/>
    </location>
</feature>
<keyword evidence="1" id="KW-0472">Membrane</keyword>
<sequence length="161" mass="18159">MTNSVNTFRKPPFPAGLIAVCLYMLALGALTILSICYSLANPEPFNVYGMSGQLHRRIISFLFNAISLFGLLCGVMILCKKSAWIFLARINLGIYTVAMLIKLLQSFLTSDDLIRAHFLSWNIDALVISAIALICFIYLHVSKKTRARFPDAYGYRQKEER</sequence>
<protein>
    <submittedName>
        <fullName evidence="2">Uncharacterized protein</fullName>
    </submittedName>
</protein>
<dbReference type="AlphaFoldDB" id="A0A2X4UIL4"/>
<feature type="transmembrane region" description="Helical" evidence="1">
    <location>
        <begin position="86"/>
        <end position="107"/>
    </location>
</feature>
<evidence type="ECO:0000313" key="3">
    <source>
        <dbReference type="Proteomes" id="UP000249005"/>
    </source>
</evidence>
<evidence type="ECO:0000256" key="1">
    <source>
        <dbReference type="SAM" id="Phobius"/>
    </source>
</evidence>
<gene>
    <name evidence="2" type="ORF">NCTC12151_01195</name>
</gene>
<keyword evidence="1" id="KW-0812">Transmembrane</keyword>
<dbReference type="Proteomes" id="UP000249005">
    <property type="component" value="Chromosome 1"/>
</dbReference>
<dbReference type="EMBL" id="LS483470">
    <property type="protein sequence ID" value="SQI38549.1"/>
    <property type="molecule type" value="Genomic_DNA"/>
</dbReference>
<feature type="transmembrane region" description="Helical" evidence="1">
    <location>
        <begin position="119"/>
        <end position="139"/>
    </location>
</feature>
<dbReference type="KEGG" id="lri:NCTC12151_01195"/>
<reference evidence="2 3" key="1">
    <citation type="submission" date="2018-06" db="EMBL/GenBank/DDBJ databases">
        <authorList>
            <consortium name="Pathogen Informatics"/>
            <person name="Doyle S."/>
        </authorList>
    </citation>
    <scope>NUCLEOTIDE SEQUENCE [LARGE SCALE GENOMIC DNA]</scope>
    <source>
        <strain evidence="2 3">NCTC12151</strain>
    </source>
</reference>
<keyword evidence="3" id="KW-1185">Reference proteome</keyword>